<dbReference type="GO" id="GO:0006071">
    <property type="term" value="P:glycerol metabolic process"/>
    <property type="evidence" value="ECO:0007669"/>
    <property type="project" value="TreeGrafter"/>
</dbReference>
<sequence>MEGARARELAIVFRHVDASKLTELEATGGADGAKTDWWRSGGGSARRPCDRCAQRLRAAPVNDDRACCGFLGLRPDTTKAVMVRALLEALAFRVFQIWNVLCGELDFPIVGALRCCGGVSRNDFVCQAIADLIGRPVERVKDESFSAALGVAFLTGLSVDLWREEELKNFVRVGRVFEPRASERTKALAAYKRWCRAVDRCLAFYS</sequence>
<dbReference type="Pfam" id="PF02782">
    <property type="entry name" value="FGGY_C"/>
    <property type="match status" value="1"/>
</dbReference>
<organism evidence="5 6">
    <name type="scientific">Plectus sambesii</name>
    <dbReference type="NCBI Taxonomy" id="2011161"/>
    <lineage>
        <taxon>Eukaryota</taxon>
        <taxon>Metazoa</taxon>
        <taxon>Ecdysozoa</taxon>
        <taxon>Nematoda</taxon>
        <taxon>Chromadorea</taxon>
        <taxon>Plectida</taxon>
        <taxon>Plectina</taxon>
        <taxon>Plectoidea</taxon>
        <taxon>Plectidae</taxon>
        <taxon>Plectus</taxon>
    </lineage>
</organism>
<dbReference type="Gene3D" id="3.30.420.40">
    <property type="match status" value="1"/>
</dbReference>
<feature type="domain" description="Carbohydrate kinase FGGY C-terminal" evidence="4">
    <location>
        <begin position="58"/>
        <end position="156"/>
    </location>
</feature>
<evidence type="ECO:0000256" key="1">
    <source>
        <dbReference type="ARBA" id="ARBA00009156"/>
    </source>
</evidence>
<dbReference type="PANTHER" id="PTHR10196">
    <property type="entry name" value="SUGAR KINASE"/>
    <property type="match status" value="1"/>
</dbReference>
<evidence type="ECO:0000259" key="4">
    <source>
        <dbReference type="Pfam" id="PF02782"/>
    </source>
</evidence>
<proteinExistence type="inferred from homology"/>
<evidence type="ECO:0000256" key="3">
    <source>
        <dbReference type="ARBA" id="ARBA00022777"/>
    </source>
</evidence>
<keyword evidence="3" id="KW-0418">Kinase</keyword>
<protein>
    <submittedName>
        <fullName evidence="6">Carbohydrate kinase FGGY C-terminal domain-containing protein</fullName>
    </submittedName>
</protein>
<evidence type="ECO:0000256" key="2">
    <source>
        <dbReference type="ARBA" id="ARBA00022679"/>
    </source>
</evidence>
<keyword evidence="5" id="KW-1185">Reference proteome</keyword>
<dbReference type="Proteomes" id="UP000887566">
    <property type="component" value="Unplaced"/>
</dbReference>
<name>A0A914WJD3_9BILA</name>
<dbReference type="InterPro" id="IPR043129">
    <property type="entry name" value="ATPase_NBD"/>
</dbReference>
<dbReference type="InterPro" id="IPR018485">
    <property type="entry name" value="FGGY_C"/>
</dbReference>
<comment type="similarity">
    <text evidence="1">Belongs to the FGGY kinase family.</text>
</comment>
<accession>A0A914WJD3</accession>
<dbReference type="PANTHER" id="PTHR10196:SF68">
    <property type="entry name" value="GLYCEROL KINASE 5-RELATED"/>
    <property type="match status" value="1"/>
</dbReference>
<reference evidence="6" key="1">
    <citation type="submission" date="2022-11" db="UniProtKB">
        <authorList>
            <consortium name="WormBaseParasite"/>
        </authorList>
    </citation>
    <scope>IDENTIFICATION</scope>
</reference>
<dbReference type="GO" id="GO:0016301">
    <property type="term" value="F:kinase activity"/>
    <property type="evidence" value="ECO:0007669"/>
    <property type="project" value="UniProtKB-KW"/>
</dbReference>
<evidence type="ECO:0000313" key="5">
    <source>
        <dbReference type="Proteomes" id="UP000887566"/>
    </source>
</evidence>
<dbReference type="GO" id="GO:0046167">
    <property type="term" value="P:glycerol-3-phosphate biosynthetic process"/>
    <property type="evidence" value="ECO:0007669"/>
    <property type="project" value="TreeGrafter"/>
</dbReference>
<keyword evidence="2" id="KW-0808">Transferase</keyword>
<dbReference type="SUPFAM" id="SSF53067">
    <property type="entry name" value="Actin-like ATPase domain"/>
    <property type="match status" value="1"/>
</dbReference>
<dbReference type="WBParaSite" id="PSAMB.scaffold41size102001.g1077.t1">
    <property type="protein sequence ID" value="PSAMB.scaffold41size102001.g1077.t1"/>
    <property type="gene ID" value="PSAMB.scaffold41size102001.g1077"/>
</dbReference>
<dbReference type="AlphaFoldDB" id="A0A914WJD3"/>
<dbReference type="GO" id="GO:0005739">
    <property type="term" value="C:mitochondrion"/>
    <property type="evidence" value="ECO:0007669"/>
    <property type="project" value="TreeGrafter"/>
</dbReference>
<evidence type="ECO:0000313" key="6">
    <source>
        <dbReference type="WBParaSite" id="PSAMB.scaffold41size102001.g1077.t1"/>
    </source>
</evidence>
<dbReference type="GO" id="GO:0006641">
    <property type="term" value="P:triglyceride metabolic process"/>
    <property type="evidence" value="ECO:0007669"/>
    <property type="project" value="TreeGrafter"/>
</dbReference>